<dbReference type="NCBIfam" id="TIGR01643">
    <property type="entry name" value="YD_repeat_2x"/>
    <property type="match status" value="18"/>
</dbReference>
<dbReference type="KEGG" id="lpil:LIP_1239"/>
<feature type="region of interest" description="Disordered" evidence="2">
    <location>
        <begin position="886"/>
        <end position="912"/>
    </location>
</feature>
<feature type="region of interest" description="Disordered" evidence="2">
    <location>
        <begin position="924"/>
        <end position="960"/>
    </location>
</feature>
<dbReference type="InterPro" id="IPR031325">
    <property type="entry name" value="RHS_repeat"/>
</dbReference>
<gene>
    <name evidence="4" type="ORF">LIP_1239</name>
</gene>
<dbReference type="Pfam" id="PF01476">
    <property type="entry name" value="LysM"/>
    <property type="match status" value="1"/>
</dbReference>
<dbReference type="PATRIC" id="fig|1555112.3.peg.1287"/>
<dbReference type="Pfam" id="PF20148">
    <property type="entry name" value="DUF6531"/>
    <property type="match status" value="1"/>
</dbReference>
<organism evidence="4 5">
    <name type="scientific">Limnochorda pilosa</name>
    <dbReference type="NCBI Taxonomy" id="1555112"/>
    <lineage>
        <taxon>Bacteria</taxon>
        <taxon>Bacillati</taxon>
        <taxon>Bacillota</taxon>
        <taxon>Limnochordia</taxon>
        <taxon>Limnochordales</taxon>
        <taxon>Limnochordaceae</taxon>
        <taxon>Limnochorda</taxon>
    </lineage>
</organism>
<evidence type="ECO:0000313" key="4">
    <source>
        <dbReference type="EMBL" id="BAS27096.1"/>
    </source>
</evidence>
<dbReference type="InterPro" id="IPR036779">
    <property type="entry name" value="LysM_dom_sf"/>
</dbReference>
<evidence type="ECO:0000313" key="5">
    <source>
        <dbReference type="Proteomes" id="UP000065807"/>
    </source>
</evidence>
<reference evidence="5" key="2">
    <citation type="journal article" date="2016" name="Int. J. Syst. Evol. Microbiol.">
        <title>Complete genome sequence and cell structure of Limnochorda pilosa, a Gram-negative spore-former within the phylum Firmicutes.</title>
        <authorList>
            <person name="Watanabe M."/>
            <person name="Kojima H."/>
            <person name="Fukui M."/>
        </authorList>
    </citation>
    <scope>NUCLEOTIDE SEQUENCE [LARGE SCALE GENOMIC DNA]</scope>
    <source>
        <strain evidence="5">HC45</strain>
    </source>
</reference>
<sequence>MEESGEQGNHDLSGDPVNPLTGEYILTQTDLTVPGAGLPFSFARTYASNSPVDGPLGAKWTHTYHRTLTMNWNYSMDVRDGQGRRLHYRFVPDPEVPVSSFDGDPLIEIRLDRGYFESSVLNSNTLARNPDGTYTERTKDGIAYRYAGYWARWRGSNQSPTAGRLMDITDSNGNRLAFHYDGQGRLTEIVDTAGRKYHLTYEGSLLVELRDPAGRRLQYDYDERGRLKEVINPIGSRWRFQYDEEGRLTRYTGPRGFSMSYRYDAEGRVVEVVAPDGSLYNRFTYQRGSGYRTEYTDPRGGTTVYVFDAEGHLTSKRDPLGKVTQYEYDEGFNRIRTVDPTGAVTRARYDGKKNVVELTGRSGEVYRFQYEPGFNRLTEIVDPLGNRTRMTYDGRGNLVGLSDPLNRTTTYSYDTRGLLRGVTNSKGQTTEFAYDAHGNVTSITDPSGAVTRFTYDGLGHLLTMTDPLGKTTRLEYDGLGRVLRVQEPTGAEHRYTYDADGHVLSYVDPSGAVYTWSYDPFGRVVQYTDPLGQVQRFQYDAGGKLLAATDPLNRTFRYAYDAAGRLTRATNPAGEKTRYAYDELGRLRELTDALGRSTELAYDPSGRPVRVEDPSGGVMEYEYDPLGRLIRRVDPGGNLFRWTYDAAGQLVEEESPQGRIRYTYDPLGNVATRTDLAGRTTRFAYDARGLLTEIVYPDETVRFAYDAAGRMTLASNPALSERYAYDAMGRLIEVQNLTLNKTLRTTYDARGLRTSLTDPEGRVFRYAYNPLGRLEQFTGSEGQRFEFSYDALARLERVRHPNQVETRYGYDVAGRLASLVTGSPFEEILRYTYRYDAVGNPLERGEGGGAVSRYAYDLLDRLVRVEYPLEAIEAIRAWQDGTFPPGKGLSQGATSYPLAPTLPVPPTRVPSLPEGEVVEAIPQAPGTSEGRQPPSEPPGQGGKPGGGRPDDPGGAVSWPDPFARASYTYDRVGNRLTLQTDAGILPYTYGTLNRLLRAGVVTYRYDANGNVVERADQEKTIRYTYDSRNQLTRVDFPDGTWVRYAYDAFGRRVYREESYWQNAQKQKTEITHYLYDGLDVLMEYAGTPGEGLPPLAEYYRANGQLLARKMFGFHGRKAPGNEEFLRTRGGLLFYHTDALGSVQALTDRKGEVVVQYSYEVFGQVWAGVMGPYNRYAFTGKEYDPKTGLYYFGARWYDPEVGRWASQDLVRDGLNWYVYVDNRPTALVDPLGLFKVDPSGQWGTVEPGDTLSGIARKVYGDASLYTEIVRMQPFALRDPDLIYPGQEILLPRTESYPQGYDLSNDSVRADWLTPTLFVIGAATGIQVASSGAAAGVAVRVYSWIQSRLSGTGASSSRINLQMFAKKGDIRQVEQVARKFKMTPEQRRAFGDFIEEMKDDITGGRDLTWKQLEALARQFLEGY</sequence>
<dbReference type="Pfam" id="PF25023">
    <property type="entry name" value="TEN_YD-shell"/>
    <property type="match status" value="5"/>
</dbReference>
<dbReference type="InterPro" id="IPR056823">
    <property type="entry name" value="TEN-like_YD-shell"/>
</dbReference>
<dbReference type="Gene3D" id="2.180.10.10">
    <property type="entry name" value="RHS repeat-associated core"/>
    <property type="match status" value="5"/>
</dbReference>
<dbReference type="STRING" id="1555112.LIP_1239"/>
<dbReference type="PANTHER" id="PTHR32305:SF15">
    <property type="entry name" value="PROTEIN RHSA-RELATED"/>
    <property type="match status" value="1"/>
</dbReference>
<dbReference type="NCBIfam" id="TIGR03696">
    <property type="entry name" value="Rhs_assc_core"/>
    <property type="match status" value="1"/>
</dbReference>
<keyword evidence="5" id="KW-1185">Reference proteome</keyword>
<evidence type="ECO:0000256" key="2">
    <source>
        <dbReference type="SAM" id="MobiDB-lite"/>
    </source>
</evidence>
<keyword evidence="1" id="KW-0677">Repeat</keyword>
<dbReference type="SMART" id="SM00257">
    <property type="entry name" value="LysM"/>
    <property type="match status" value="1"/>
</dbReference>
<dbReference type="Gene3D" id="3.10.350.10">
    <property type="entry name" value="LysM domain"/>
    <property type="match status" value="1"/>
</dbReference>
<dbReference type="InterPro" id="IPR050708">
    <property type="entry name" value="T6SS_VgrG/RHS"/>
</dbReference>
<dbReference type="InterPro" id="IPR006530">
    <property type="entry name" value="YD"/>
</dbReference>
<evidence type="ECO:0000256" key="1">
    <source>
        <dbReference type="ARBA" id="ARBA00022737"/>
    </source>
</evidence>
<name>A0A0K2SIZ5_LIMPI</name>
<dbReference type="SUPFAM" id="SSF101908">
    <property type="entry name" value="Putative isomerase YbhE"/>
    <property type="match status" value="1"/>
</dbReference>
<dbReference type="PANTHER" id="PTHR32305">
    <property type="match status" value="1"/>
</dbReference>
<proteinExistence type="predicted"/>
<dbReference type="Proteomes" id="UP000065807">
    <property type="component" value="Chromosome"/>
</dbReference>
<dbReference type="EMBL" id="AP014924">
    <property type="protein sequence ID" value="BAS27096.1"/>
    <property type="molecule type" value="Genomic_DNA"/>
</dbReference>
<reference evidence="5" key="1">
    <citation type="submission" date="2015-07" db="EMBL/GenBank/DDBJ databases">
        <title>Complete genome sequence and phylogenetic analysis of Limnochorda pilosa.</title>
        <authorList>
            <person name="Watanabe M."/>
            <person name="Kojima H."/>
            <person name="Fukui M."/>
        </authorList>
    </citation>
    <scope>NUCLEOTIDE SEQUENCE [LARGE SCALE GENOMIC DNA]</scope>
    <source>
        <strain evidence="5">HC45</strain>
    </source>
</reference>
<dbReference type="InterPro" id="IPR045351">
    <property type="entry name" value="DUF6531"/>
</dbReference>
<evidence type="ECO:0000259" key="3">
    <source>
        <dbReference type="PROSITE" id="PS51782"/>
    </source>
</evidence>
<dbReference type="RefSeq" id="WP_068135501.1">
    <property type="nucleotide sequence ID" value="NZ_AP014924.1"/>
</dbReference>
<dbReference type="PROSITE" id="PS51782">
    <property type="entry name" value="LYSM"/>
    <property type="match status" value="1"/>
</dbReference>
<dbReference type="Pfam" id="PF05593">
    <property type="entry name" value="RHS_repeat"/>
    <property type="match status" value="3"/>
</dbReference>
<protein>
    <recommendedName>
        <fullName evidence="3">LysM domain-containing protein</fullName>
    </recommendedName>
</protein>
<feature type="region of interest" description="Disordered" evidence="2">
    <location>
        <begin position="1"/>
        <end position="21"/>
    </location>
</feature>
<dbReference type="InterPro" id="IPR018392">
    <property type="entry name" value="LysM"/>
</dbReference>
<dbReference type="InterPro" id="IPR022385">
    <property type="entry name" value="Rhs_assc_core"/>
</dbReference>
<dbReference type="CDD" id="cd00118">
    <property type="entry name" value="LysM"/>
    <property type="match status" value="1"/>
</dbReference>
<feature type="domain" description="LysM" evidence="3">
    <location>
        <begin position="1240"/>
        <end position="1289"/>
    </location>
</feature>
<dbReference type="OrthoDB" id="41445at2"/>
<accession>A0A0K2SIZ5</accession>